<organism evidence="3 4">
    <name type="scientific">Aureimonas populi</name>
    <dbReference type="NCBI Taxonomy" id="1701758"/>
    <lineage>
        <taxon>Bacteria</taxon>
        <taxon>Pseudomonadati</taxon>
        <taxon>Pseudomonadota</taxon>
        <taxon>Alphaproteobacteria</taxon>
        <taxon>Hyphomicrobiales</taxon>
        <taxon>Aurantimonadaceae</taxon>
        <taxon>Aureimonas</taxon>
    </lineage>
</organism>
<dbReference type="PANTHER" id="PTHR30251">
    <property type="entry name" value="PILUS ASSEMBLY CHAPERONE"/>
    <property type="match status" value="1"/>
</dbReference>
<keyword evidence="1" id="KW-0732">Signal</keyword>
<accession>A0ABW5CRF1</accession>
<reference evidence="4" key="1">
    <citation type="journal article" date="2019" name="Int. J. Syst. Evol. Microbiol.">
        <title>The Global Catalogue of Microorganisms (GCM) 10K type strain sequencing project: providing services to taxonomists for standard genome sequencing and annotation.</title>
        <authorList>
            <consortium name="The Broad Institute Genomics Platform"/>
            <consortium name="The Broad Institute Genome Sequencing Center for Infectious Disease"/>
            <person name="Wu L."/>
            <person name="Ma J."/>
        </authorList>
    </citation>
    <scope>NUCLEOTIDE SEQUENCE [LARGE SCALE GENOMIC DNA]</scope>
    <source>
        <strain evidence="4">ZS-35-S2</strain>
    </source>
</reference>
<comment type="caution">
    <text evidence="3">The sequence shown here is derived from an EMBL/GenBank/DDBJ whole genome shotgun (WGS) entry which is preliminary data.</text>
</comment>
<dbReference type="InterPro" id="IPR013783">
    <property type="entry name" value="Ig-like_fold"/>
</dbReference>
<protein>
    <submittedName>
        <fullName evidence="3">Molecular chaperone</fullName>
    </submittedName>
</protein>
<evidence type="ECO:0000259" key="2">
    <source>
        <dbReference type="Pfam" id="PF00345"/>
    </source>
</evidence>
<dbReference type="Gene3D" id="2.60.40.10">
    <property type="entry name" value="Immunoglobulins"/>
    <property type="match status" value="1"/>
</dbReference>
<proteinExistence type="predicted"/>
<feature type="chain" id="PRO_5047227139" evidence="1">
    <location>
        <begin position="23"/>
        <end position="143"/>
    </location>
</feature>
<dbReference type="RefSeq" id="WP_209738263.1">
    <property type="nucleotide sequence ID" value="NZ_CP072611.1"/>
</dbReference>
<dbReference type="InterPro" id="IPR016147">
    <property type="entry name" value="Pili_assmbl_chaperone_N"/>
</dbReference>
<dbReference type="SUPFAM" id="SSF49354">
    <property type="entry name" value="PapD-like"/>
    <property type="match status" value="1"/>
</dbReference>
<evidence type="ECO:0000256" key="1">
    <source>
        <dbReference type="SAM" id="SignalP"/>
    </source>
</evidence>
<dbReference type="Proteomes" id="UP001597371">
    <property type="component" value="Unassembled WGS sequence"/>
</dbReference>
<keyword evidence="4" id="KW-1185">Reference proteome</keyword>
<gene>
    <name evidence="3" type="ORF">ACFSKQ_17630</name>
</gene>
<evidence type="ECO:0000313" key="3">
    <source>
        <dbReference type="EMBL" id="MFD2239272.1"/>
    </source>
</evidence>
<sequence length="143" mass="15385">MRHLTAAAAVLAACLVAGTAGASSLRVAPTGLNLPAGNAASSVRVWNNDREPISVQVRVFKATMVGGKERLEPTRDVVASPPMTQLRPGTENLVRVVRVSDRPVQAQERYRLLVDELPDPSRMKAGTVNVLVRHSIPVVFEGR</sequence>
<dbReference type="Pfam" id="PF00345">
    <property type="entry name" value="PapD_N"/>
    <property type="match status" value="1"/>
</dbReference>
<dbReference type="EMBL" id="JBHUIJ010000028">
    <property type="protein sequence ID" value="MFD2239272.1"/>
    <property type="molecule type" value="Genomic_DNA"/>
</dbReference>
<evidence type="ECO:0000313" key="4">
    <source>
        <dbReference type="Proteomes" id="UP001597371"/>
    </source>
</evidence>
<feature type="signal peptide" evidence="1">
    <location>
        <begin position="1"/>
        <end position="22"/>
    </location>
</feature>
<feature type="domain" description="Pili assembly chaperone N-terminal" evidence="2">
    <location>
        <begin position="25"/>
        <end position="140"/>
    </location>
</feature>
<dbReference type="InterPro" id="IPR008962">
    <property type="entry name" value="PapD-like_sf"/>
</dbReference>
<dbReference type="InterPro" id="IPR050643">
    <property type="entry name" value="Periplasmic_pilus_chap"/>
</dbReference>
<dbReference type="PANTHER" id="PTHR30251:SF4">
    <property type="entry name" value="SLR1668 PROTEIN"/>
    <property type="match status" value="1"/>
</dbReference>
<name>A0ABW5CRF1_9HYPH</name>